<dbReference type="AlphaFoldDB" id="A0A220VF50"/>
<protein>
    <submittedName>
        <fullName evidence="1">Molybdopterin-guanine dinucleotide biosynthesis protein A</fullName>
    </submittedName>
</protein>
<organism evidence="1 2">
    <name type="scientific">Paraphotobacterium marinum</name>
    <dbReference type="NCBI Taxonomy" id="1755811"/>
    <lineage>
        <taxon>Bacteria</taxon>
        <taxon>Pseudomonadati</taxon>
        <taxon>Pseudomonadota</taxon>
        <taxon>Gammaproteobacteria</taxon>
        <taxon>Vibrionales</taxon>
        <taxon>Vibrionaceae</taxon>
        <taxon>Paraphotobacterium</taxon>
    </lineage>
</organism>
<keyword evidence="2" id="KW-1185">Reference proteome</keyword>
<proteinExistence type="predicted"/>
<dbReference type="KEGG" id="pmai:CF386_07290"/>
<accession>A0A220VF50</accession>
<gene>
    <name evidence="1" type="ORF">CF386_07290</name>
</gene>
<name>A0A220VF50_9GAMM</name>
<dbReference type="RefSeq" id="WP_089073720.1">
    <property type="nucleotide sequence ID" value="NZ_CBCSAM010000001.1"/>
</dbReference>
<evidence type="ECO:0000313" key="1">
    <source>
        <dbReference type="EMBL" id="ASK78812.1"/>
    </source>
</evidence>
<dbReference type="InterPro" id="IPR025990">
    <property type="entry name" value="zinc_ribbon_bacterial"/>
</dbReference>
<dbReference type="EMBL" id="CP022355">
    <property type="protein sequence ID" value="ASK78812.1"/>
    <property type="molecule type" value="Genomic_DNA"/>
</dbReference>
<dbReference type="InterPro" id="IPR017143">
    <property type="entry name" value="UCP037225"/>
</dbReference>
<dbReference type="PIRSF" id="PIRSF037225">
    <property type="entry name" value="UCP037225"/>
    <property type="match status" value="1"/>
</dbReference>
<reference evidence="1 2" key="1">
    <citation type="journal article" date="2016" name="Int. J. Syst. Evol. Microbiol.">
        <title>Paraphotobacterium marinum gen. nov., sp. nov., a member of the family Vibrionaceae, isolated from surface seawater.</title>
        <authorList>
            <person name="Huang Z."/>
            <person name="Dong C."/>
            <person name="Shao Z."/>
        </authorList>
    </citation>
    <scope>NUCLEOTIDE SEQUENCE [LARGE SCALE GENOMIC DNA]</scope>
    <source>
        <strain evidence="1 2">NSCS20N07D</strain>
    </source>
</reference>
<evidence type="ECO:0000313" key="2">
    <source>
        <dbReference type="Proteomes" id="UP000242175"/>
    </source>
</evidence>
<dbReference type="OrthoDB" id="9814566at2"/>
<dbReference type="Proteomes" id="UP000242175">
    <property type="component" value="Chromosome large"/>
</dbReference>
<dbReference type="Pfam" id="PF14255">
    <property type="entry name" value="Zn_ribbon_21"/>
    <property type="match status" value="1"/>
</dbReference>
<sequence length="67" mass="7612">MQSLITKNINCPHCGNTLEIELDLTNGSQDFYTDCTFCCNSIHISCNVDEIHRTVEVIVDSDDEQIY</sequence>